<dbReference type="SUPFAM" id="SSF103473">
    <property type="entry name" value="MFS general substrate transporter"/>
    <property type="match status" value="1"/>
</dbReference>
<keyword evidence="4 8" id="KW-1133">Transmembrane helix</keyword>
<dbReference type="GO" id="GO:0022857">
    <property type="term" value="F:transmembrane transporter activity"/>
    <property type="evidence" value="ECO:0007669"/>
    <property type="project" value="InterPro"/>
</dbReference>
<sequence length="519" mass="59011">MLEKLNFFKSDKKGSNEGFDSTTETKKKHHTLQWYEPGTTKKEKLLIFKLDFFLLTYACAAFFLKYLDQTNVSNAYVSGMKEDLNMNKDQLSWMNTYFNIGIIVGSIPSTMLVSYIRPRLYLPAMDALWSLCVLFVYKCNKVEQIYALRFLMGFFESSANPATHFLIGAWYKKSEILRRSAFFVISGVIGQAISGFIQGGLYQHMNGVRGLSAWRWLFIFDAILGIPVILYGLFAIPDTPQTTKAFYLNEWERKRCVERIDEDGRTPTGKWDMTIFKRIFGSWQFYVFIVAYSLWSLTGGNYVMQFYTLYLKYTGDYTIPQVNYMPTSMSCVNLVCMLSSGIVSDLIGKRWPFLLFVGTILIFTYSVMLSSGASHHLRLAAYTMTGAYGCFTPVLAGWCNISCGGDQHLRAATQASMIVVGQIVVTPFQQELFPSSDAPFYRKTKGFAYGLAFVICLTFWTVVVIPMVESHFEKKKQKNDSPVELDSQIDNSTDSLSDERVKSIHVQNTGKDEGRANAV</sequence>
<dbReference type="STRING" id="683960.A0A1E3P2C5"/>
<dbReference type="PANTHER" id="PTHR43791">
    <property type="entry name" value="PERMEASE-RELATED"/>
    <property type="match status" value="1"/>
</dbReference>
<evidence type="ECO:0000259" key="9">
    <source>
        <dbReference type="PROSITE" id="PS50850"/>
    </source>
</evidence>
<feature type="transmembrane region" description="Helical" evidence="8">
    <location>
        <begin position="213"/>
        <end position="234"/>
    </location>
</feature>
<accession>A0A1E3P2C5</accession>
<evidence type="ECO:0000313" key="10">
    <source>
        <dbReference type="EMBL" id="ODQ59621.1"/>
    </source>
</evidence>
<gene>
    <name evidence="10" type="ORF">WICANDRAFT_62208</name>
</gene>
<name>A0A1E3P2C5_WICAA</name>
<feature type="transmembrane region" description="Helical" evidence="8">
    <location>
        <begin position="283"/>
        <end position="304"/>
    </location>
</feature>
<evidence type="ECO:0000256" key="1">
    <source>
        <dbReference type="ARBA" id="ARBA00004141"/>
    </source>
</evidence>
<feature type="domain" description="Major facilitator superfamily (MFS) profile" evidence="9">
    <location>
        <begin position="54"/>
        <end position="519"/>
    </location>
</feature>
<dbReference type="FunFam" id="1.20.1250.20:FF:000065">
    <property type="entry name" value="Putative MFS pantothenate transporter"/>
    <property type="match status" value="1"/>
</dbReference>
<dbReference type="GeneID" id="30200574"/>
<keyword evidence="11" id="KW-1185">Reference proteome</keyword>
<evidence type="ECO:0000256" key="4">
    <source>
        <dbReference type="ARBA" id="ARBA00022989"/>
    </source>
</evidence>
<dbReference type="EMBL" id="KV454210">
    <property type="protein sequence ID" value="ODQ59621.1"/>
    <property type="molecule type" value="Genomic_DNA"/>
</dbReference>
<evidence type="ECO:0000256" key="6">
    <source>
        <dbReference type="ARBA" id="ARBA00037968"/>
    </source>
</evidence>
<dbReference type="RefSeq" id="XP_019038828.1">
    <property type="nucleotide sequence ID" value="XM_019183328.1"/>
</dbReference>
<evidence type="ECO:0000256" key="7">
    <source>
        <dbReference type="SAM" id="MobiDB-lite"/>
    </source>
</evidence>
<keyword evidence="2" id="KW-0813">Transport</keyword>
<feature type="transmembrane region" description="Helical" evidence="8">
    <location>
        <begin position="46"/>
        <end position="67"/>
    </location>
</feature>
<feature type="transmembrane region" description="Helical" evidence="8">
    <location>
        <begin position="448"/>
        <end position="468"/>
    </location>
</feature>
<dbReference type="AlphaFoldDB" id="A0A1E3P2C5"/>
<organism evidence="10 11">
    <name type="scientific">Wickerhamomyces anomalus (strain ATCC 58044 / CBS 1984 / NCYC 433 / NRRL Y-366-8)</name>
    <name type="common">Yeast</name>
    <name type="synonym">Hansenula anomala</name>
    <dbReference type="NCBI Taxonomy" id="683960"/>
    <lineage>
        <taxon>Eukaryota</taxon>
        <taxon>Fungi</taxon>
        <taxon>Dikarya</taxon>
        <taxon>Ascomycota</taxon>
        <taxon>Saccharomycotina</taxon>
        <taxon>Saccharomycetes</taxon>
        <taxon>Phaffomycetales</taxon>
        <taxon>Wickerhamomycetaceae</taxon>
        <taxon>Wickerhamomyces</taxon>
    </lineage>
</organism>
<keyword evidence="5 8" id="KW-0472">Membrane</keyword>
<dbReference type="OrthoDB" id="3639251at2759"/>
<evidence type="ECO:0000256" key="5">
    <source>
        <dbReference type="ARBA" id="ARBA00023136"/>
    </source>
</evidence>
<dbReference type="PANTHER" id="PTHR43791:SF39">
    <property type="entry name" value="TRANSPORTER LIZ1_SEO1, PUTATIVE (AFU_ORTHOLOGUE AFUA_3G00980)-RELATED"/>
    <property type="match status" value="1"/>
</dbReference>
<proteinExistence type="inferred from homology"/>
<dbReference type="PROSITE" id="PS50850">
    <property type="entry name" value="MFS"/>
    <property type="match status" value="1"/>
</dbReference>
<feature type="compositionally biased region" description="Basic and acidic residues" evidence="7">
    <location>
        <begin position="510"/>
        <end position="519"/>
    </location>
</feature>
<feature type="transmembrane region" description="Helical" evidence="8">
    <location>
        <begin position="379"/>
        <end position="399"/>
    </location>
</feature>
<evidence type="ECO:0000256" key="3">
    <source>
        <dbReference type="ARBA" id="ARBA00022692"/>
    </source>
</evidence>
<feature type="transmembrane region" description="Helical" evidence="8">
    <location>
        <begin position="324"/>
        <end position="346"/>
    </location>
</feature>
<feature type="transmembrane region" description="Helical" evidence="8">
    <location>
        <begin position="96"/>
        <end position="116"/>
    </location>
</feature>
<evidence type="ECO:0000313" key="11">
    <source>
        <dbReference type="Proteomes" id="UP000094112"/>
    </source>
</evidence>
<dbReference type="Pfam" id="PF07690">
    <property type="entry name" value="MFS_1"/>
    <property type="match status" value="1"/>
</dbReference>
<feature type="transmembrane region" description="Helical" evidence="8">
    <location>
        <begin position="353"/>
        <end position="373"/>
    </location>
</feature>
<evidence type="ECO:0000256" key="2">
    <source>
        <dbReference type="ARBA" id="ARBA00022448"/>
    </source>
</evidence>
<dbReference type="InterPro" id="IPR020846">
    <property type="entry name" value="MFS_dom"/>
</dbReference>
<dbReference type="InterPro" id="IPR036259">
    <property type="entry name" value="MFS_trans_sf"/>
</dbReference>
<dbReference type="Gene3D" id="1.20.1250.20">
    <property type="entry name" value="MFS general substrate transporter like domains"/>
    <property type="match status" value="2"/>
</dbReference>
<comment type="subcellular location">
    <subcellularLocation>
        <location evidence="1">Membrane</location>
        <topology evidence="1">Multi-pass membrane protein</topology>
    </subcellularLocation>
</comment>
<dbReference type="GO" id="GO:0016020">
    <property type="term" value="C:membrane"/>
    <property type="evidence" value="ECO:0007669"/>
    <property type="project" value="UniProtKB-SubCell"/>
</dbReference>
<reference evidence="10 11" key="1">
    <citation type="journal article" date="2016" name="Proc. Natl. Acad. Sci. U.S.A.">
        <title>Comparative genomics of biotechnologically important yeasts.</title>
        <authorList>
            <person name="Riley R."/>
            <person name="Haridas S."/>
            <person name="Wolfe K.H."/>
            <person name="Lopes M.R."/>
            <person name="Hittinger C.T."/>
            <person name="Goeker M."/>
            <person name="Salamov A.A."/>
            <person name="Wisecaver J.H."/>
            <person name="Long T.M."/>
            <person name="Calvey C.H."/>
            <person name="Aerts A.L."/>
            <person name="Barry K.W."/>
            <person name="Choi C."/>
            <person name="Clum A."/>
            <person name="Coughlan A.Y."/>
            <person name="Deshpande S."/>
            <person name="Douglass A.P."/>
            <person name="Hanson S.J."/>
            <person name="Klenk H.-P."/>
            <person name="LaButti K.M."/>
            <person name="Lapidus A."/>
            <person name="Lindquist E.A."/>
            <person name="Lipzen A.M."/>
            <person name="Meier-Kolthoff J.P."/>
            <person name="Ohm R.A."/>
            <person name="Otillar R.P."/>
            <person name="Pangilinan J.L."/>
            <person name="Peng Y."/>
            <person name="Rokas A."/>
            <person name="Rosa C.A."/>
            <person name="Scheuner C."/>
            <person name="Sibirny A.A."/>
            <person name="Slot J.C."/>
            <person name="Stielow J.B."/>
            <person name="Sun H."/>
            <person name="Kurtzman C.P."/>
            <person name="Blackwell M."/>
            <person name="Grigoriev I.V."/>
            <person name="Jeffries T.W."/>
        </authorList>
    </citation>
    <scope>NUCLEOTIDE SEQUENCE [LARGE SCALE GENOMIC DNA]</scope>
    <source>
        <strain evidence="11">ATCC 58044 / CBS 1984 / NCYC 433 / NRRL Y-366-8</strain>
    </source>
</reference>
<dbReference type="InterPro" id="IPR011701">
    <property type="entry name" value="MFS"/>
</dbReference>
<feature type="region of interest" description="Disordered" evidence="7">
    <location>
        <begin position="479"/>
        <end position="519"/>
    </location>
</feature>
<comment type="similarity">
    <text evidence="6">Belongs to the major facilitator superfamily. Allantoate permease family.</text>
</comment>
<dbReference type="Proteomes" id="UP000094112">
    <property type="component" value="Unassembled WGS sequence"/>
</dbReference>
<evidence type="ECO:0000256" key="8">
    <source>
        <dbReference type="SAM" id="Phobius"/>
    </source>
</evidence>
<protein>
    <recommendedName>
        <fullName evidence="9">Major facilitator superfamily (MFS) profile domain-containing protein</fullName>
    </recommendedName>
</protein>
<keyword evidence="3 8" id="KW-0812">Transmembrane</keyword>
<feature type="transmembrane region" description="Helical" evidence="8">
    <location>
        <begin position="181"/>
        <end position="201"/>
    </location>
</feature>